<dbReference type="Pfam" id="PF09912">
    <property type="entry name" value="DUF2141"/>
    <property type="match status" value="1"/>
</dbReference>
<dbReference type="Pfam" id="PF01370">
    <property type="entry name" value="Epimerase"/>
    <property type="match status" value="1"/>
</dbReference>
<comment type="similarity">
    <text evidence="1">Belongs to the NAD(P)-dependent epimerase/dehydratase family.</text>
</comment>
<gene>
    <name evidence="5" type="ORF">SAMN04488522_101851</name>
</gene>
<sequence length="476" mass="53408">MGKQKKILLTGASGTVGQEVLKQLLQFQHYEITAFDQKTNNSKKILSPFEDRVKIIYGDITNTEEAEAACKDQDVVIHLAAIIPPLADHHPDLAHKVNVIGTKNLISGIQKHGRNTFFLYSSSISVYGDRLTNPWIKTSDPLIPSPHDHYAVTKIGTEALIRNSGIDYGIFRLAAIMGTGNHKASGIMFHMPLDTAMEILTPKDTARAFVLAIEHRTELKGKIFNLGGGATCRTTYQEFLNRSFEAFGLGKADFPEHSFAEKNFHCGYYEDGDDLAKIIDFRRDTLEDYFDQLNASVSTVKKGFTKLFRKPIKSHLLKQSEPYSAHVTKDKKMASRFFKAALLVILFFSFQQGYAQKGQLKITIPNIDKVEGKIQVSLYNSKEKFIKKGQEYKSQIKSVKSTSETFIFKDLPAGEYAVALYHDENSDGKCNTNLIGIPKEGYGFSQNFKPTLSAPKFGDTKFKLENEAEISIKLIY</sequence>
<dbReference type="PANTHER" id="PTHR43103:SF5">
    <property type="entry name" value="4-EPIMERASE, PUTATIVE (AFU_ORTHOLOGUE AFUA_7G00360)-RELATED"/>
    <property type="match status" value="1"/>
</dbReference>
<evidence type="ECO:0000256" key="3">
    <source>
        <dbReference type="ARBA" id="ARBA00023027"/>
    </source>
</evidence>
<keyword evidence="2" id="KW-0560">Oxidoreductase</keyword>
<evidence type="ECO:0000313" key="5">
    <source>
        <dbReference type="EMBL" id="SHE66343.1"/>
    </source>
</evidence>
<organism evidence="5 6">
    <name type="scientific">Pedobacter caeni</name>
    <dbReference type="NCBI Taxonomy" id="288992"/>
    <lineage>
        <taxon>Bacteria</taxon>
        <taxon>Pseudomonadati</taxon>
        <taxon>Bacteroidota</taxon>
        <taxon>Sphingobacteriia</taxon>
        <taxon>Sphingobacteriales</taxon>
        <taxon>Sphingobacteriaceae</taxon>
        <taxon>Pedobacter</taxon>
    </lineage>
</organism>
<feature type="domain" description="NAD-dependent epimerase/dehydratase" evidence="4">
    <location>
        <begin position="7"/>
        <end position="227"/>
    </location>
</feature>
<dbReference type="STRING" id="288992.SAMN04488522_101851"/>
<dbReference type="Proteomes" id="UP000184287">
    <property type="component" value="Unassembled WGS sequence"/>
</dbReference>
<dbReference type="OrthoDB" id="329806at2"/>
<dbReference type="EMBL" id="FQUQ01000001">
    <property type="protein sequence ID" value="SHE66343.1"/>
    <property type="molecule type" value="Genomic_DNA"/>
</dbReference>
<dbReference type="GO" id="GO:0016491">
    <property type="term" value="F:oxidoreductase activity"/>
    <property type="evidence" value="ECO:0007669"/>
    <property type="project" value="UniProtKB-KW"/>
</dbReference>
<protein>
    <submittedName>
        <fullName evidence="5">Nucleoside-diphosphate-sugar epimerase</fullName>
    </submittedName>
</protein>
<dbReference type="PANTHER" id="PTHR43103">
    <property type="entry name" value="NUCLEOSIDE-DIPHOSPHATE-SUGAR EPIMERASE"/>
    <property type="match status" value="1"/>
</dbReference>
<dbReference type="InterPro" id="IPR036291">
    <property type="entry name" value="NAD(P)-bd_dom_sf"/>
</dbReference>
<name>A0A1M4VBN6_9SPHI</name>
<evidence type="ECO:0000313" key="6">
    <source>
        <dbReference type="Proteomes" id="UP000184287"/>
    </source>
</evidence>
<dbReference type="InterPro" id="IPR018673">
    <property type="entry name" value="DUF2141"/>
</dbReference>
<dbReference type="SUPFAM" id="SSF51735">
    <property type="entry name" value="NAD(P)-binding Rossmann-fold domains"/>
    <property type="match status" value="1"/>
</dbReference>
<keyword evidence="3" id="KW-0520">NAD</keyword>
<proteinExistence type="inferred from homology"/>
<evidence type="ECO:0000259" key="4">
    <source>
        <dbReference type="Pfam" id="PF01370"/>
    </source>
</evidence>
<dbReference type="CDD" id="cd08946">
    <property type="entry name" value="SDR_e"/>
    <property type="match status" value="1"/>
</dbReference>
<dbReference type="InterPro" id="IPR001509">
    <property type="entry name" value="Epimerase_deHydtase"/>
</dbReference>
<dbReference type="RefSeq" id="WP_073227780.1">
    <property type="nucleotide sequence ID" value="NZ_FQUQ01000001.1"/>
</dbReference>
<dbReference type="Gene3D" id="3.40.50.720">
    <property type="entry name" value="NAD(P)-binding Rossmann-like Domain"/>
    <property type="match status" value="1"/>
</dbReference>
<reference evidence="6" key="1">
    <citation type="submission" date="2016-11" db="EMBL/GenBank/DDBJ databases">
        <authorList>
            <person name="Varghese N."/>
            <person name="Submissions S."/>
        </authorList>
    </citation>
    <scope>NUCLEOTIDE SEQUENCE [LARGE SCALE GENOMIC DNA]</scope>
    <source>
        <strain evidence="6">DSM 16990</strain>
    </source>
</reference>
<evidence type="ECO:0000256" key="1">
    <source>
        <dbReference type="ARBA" id="ARBA00007637"/>
    </source>
</evidence>
<evidence type="ECO:0000256" key="2">
    <source>
        <dbReference type="ARBA" id="ARBA00023002"/>
    </source>
</evidence>
<dbReference type="AlphaFoldDB" id="A0A1M4VBN6"/>
<keyword evidence="6" id="KW-1185">Reference proteome</keyword>
<accession>A0A1M4VBN6</accession>